<reference evidence="1 2" key="1">
    <citation type="journal article" date="2020" name="Sci. Rep.">
        <title>A novel cyanobacterial geosmin producer, revising GeoA distribution and dispersion patterns in Bacteria.</title>
        <authorList>
            <person name="Churro C."/>
            <person name="Semedo-Aguiar A.P."/>
            <person name="Silva A.D."/>
            <person name="Pereira-Leal J.B."/>
            <person name="Leite R.B."/>
        </authorList>
    </citation>
    <scope>NUCLEOTIDE SEQUENCE [LARGE SCALE GENOMIC DNA]</scope>
    <source>
        <strain evidence="1 2">IPMA8</strain>
    </source>
</reference>
<dbReference type="RefSeq" id="WP_172190965.1">
    <property type="nucleotide sequence ID" value="NZ_CAWPPK010000019.1"/>
</dbReference>
<dbReference type="Proteomes" id="UP000702425">
    <property type="component" value="Unassembled WGS sequence"/>
</dbReference>
<dbReference type="PANTHER" id="PTHR38436">
    <property type="entry name" value="POLYKETIDE CYCLASE SNOAL-LIKE DOMAIN"/>
    <property type="match status" value="1"/>
</dbReference>
<comment type="caution">
    <text evidence="1">The sequence shown here is derived from an EMBL/GenBank/DDBJ whole genome shotgun (WGS) entry which is preliminary data.</text>
</comment>
<keyword evidence="2" id="KW-1185">Reference proteome</keyword>
<name>A0ABX2D3B0_9CYAN</name>
<dbReference type="PANTHER" id="PTHR38436:SF1">
    <property type="entry name" value="ESTER CYCLASE"/>
    <property type="match status" value="1"/>
</dbReference>
<proteinExistence type="predicted"/>
<dbReference type="Pfam" id="PF07366">
    <property type="entry name" value="SnoaL"/>
    <property type="match status" value="1"/>
</dbReference>
<sequence length="146" mass="16585">MQSGISSIITCLALPNKEVVKQFFEIYNNQDYEAAYKYIVPNYLDHGLPQVRSVEDAIEILKATHKAFPDIKVVIDDLIEENDKVVFRGHFTATHLGEFVGMAASGVKIEFEALEIFKIENQQITESWGYWPMSDIVSQIQASEKV</sequence>
<accession>A0ABX2D3B0</accession>
<dbReference type="InterPro" id="IPR009959">
    <property type="entry name" value="Cyclase_SnoaL-like"/>
</dbReference>
<gene>
    <name evidence="1" type="ORF">E5S67_04907</name>
</gene>
<evidence type="ECO:0000313" key="2">
    <source>
        <dbReference type="Proteomes" id="UP000702425"/>
    </source>
</evidence>
<dbReference type="SUPFAM" id="SSF54427">
    <property type="entry name" value="NTF2-like"/>
    <property type="match status" value="1"/>
</dbReference>
<dbReference type="InterPro" id="IPR032710">
    <property type="entry name" value="NTF2-like_dom_sf"/>
</dbReference>
<protein>
    <recommendedName>
        <fullName evidence="3">Ester cyclase</fullName>
    </recommendedName>
</protein>
<dbReference type="EMBL" id="SRRZ01000115">
    <property type="protein sequence ID" value="NQE37139.1"/>
    <property type="molecule type" value="Genomic_DNA"/>
</dbReference>
<organism evidence="1 2">
    <name type="scientific">Microcoleus asticus IPMA8</name>
    <dbReference type="NCBI Taxonomy" id="2563858"/>
    <lineage>
        <taxon>Bacteria</taxon>
        <taxon>Bacillati</taxon>
        <taxon>Cyanobacteriota</taxon>
        <taxon>Cyanophyceae</taxon>
        <taxon>Oscillatoriophycideae</taxon>
        <taxon>Oscillatoriales</taxon>
        <taxon>Microcoleaceae</taxon>
        <taxon>Microcoleus</taxon>
        <taxon>Microcoleus asticus</taxon>
    </lineage>
</organism>
<evidence type="ECO:0000313" key="1">
    <source>
        <dbReference type="EMBL" id="NQE37139.1"/>
    </source>
</evidence>
<dbReference type="Gene3D" id="3.10.450.50">
    <property type="match status" value="1"/>
</dbReference>
<evidence type="ECO:0008006" key="3">
    <source>
        <dbReference type="Google" id="ProtNLM"/>
    </source>
</evidence>